<evidence type="ECO:0000259" key="1">
    <source>
        <dbReference type="Pfam" id="PF05050"/>
    </source>
</evidence>
<dbReference type="Proteomes" id="UP001235849">
    <property type="component" value="Unassembled WGS sequence"/>
</dbReference>
<gene>
    <name evidence="2" type="ORF">PMG25_15025</name>
</gene>
<dbReference type="PANTHER" id="PTHR34203">
    <property type="entry name" value="METHYLTRANSFERASE, FKBM FAMILY PROTEIN"/>
    <property type="match status" value="1"/>
</dbReference>
<dbReference type="SUPFAM" id="SSF53335">
    <property type="entry name" value="S-adenosyl-L-methionine-dependent methyltransferases"/>
    <property type="match status" value="1"/>
</dbReference>
<dbReference type="RefSeq" id="WP_283767709.1">
    <property type="nucleotide sequence ID" value="NZ_JAQOSO010000082.1"/>
</dbReference>
<dbReference type="InterPro" id="IPR006342">
    <property type="entry name" value="FkbM_mtfrase"/>
</dbReference>
<dbReference type="NCBIfam" id="TIGR01444">
    <property type="entry name" value="fkbM_fam"/>
    <property type="match status" value="1"/>
</dbReference>
<keyword evidence="2" id="KW-0489">Methyltransferase</keyword>
<dbReference type="Gene3D" id="3.40.50.150">
    <property type="entry name" value="Vaccinia Virus protein VP39"/>
    <property type="match status" value="1"/>
</dbReference>
<sequence>MTIGKKGLSILYWICSQYPKVGKLIITIWVKIHLVFGWSPHPGLVWVADRLNYRFPIQTKLFNNMRIKVDWNDLGVGFKIYHNGVYEKNTVQIISQLLKPGDIFMDAGAHCGQYTLIASRSVGETGQVHSFEPDPETFKLLSKSVQLNNLANVYLNQLALSSQEGIRHLYFASSHCTGASSLSTPYTYSDVNCEVKCTTIDSYIHQNKVEEVDFLKIDIEGHEIDALKGGNLLFSSKNSPIIITEFNEQTQNYFGSTCKDLAEFLINRKYELYIIGGESPLNVLAIPYDKKTLINDLNDENSVLKPYCLET</sequence>
<dbReference type="PANTHER" id="PTHR34203:SF15">
    <property type="entry name" value="SLL1173 PROTEIN"/>
    <property type="match status" value="1"/>
</dbReference>
<protein>
    <submittedName>
        <fullName evidence="2">FkbM family methyltransferase</fullName>
    </submittedName>
</protein>
<dbReference type="GO" id="GO:0032259">
    <property type="term" value="P:methylation"/>
    <property type="evidence" value="ECO:0007669"/>
    <property type="project" value="UniProtKB-KW"/>
</dbReference>
<dbReference type="GO" id="GO:0008168">
    <property type="term" value="F:methyltransferase activity"/>
    <property type="evidence" value="ECO:0007669"/>
    <property type="project" value="UniProtKB-KW"/>
</dbReference>
<keyword evidence="3" id="KW-1185">Reference proteome</keyword>
<evidence type="ECO:0000313" key="3">
    <source>
        <dbReference type="Proteomes" id="UP001235849"/>
    </source>
</evidence>
<dbReference type="Pfam" id="PF05050">
    <property type="entry name" value="Methyltransf_21"/>
    <property type="match status" value="1"/>
</dbReference>
<reference evidence="2 3" key="1">
    <citation type="submission" date="2023-01" db="EMBL/GenBank/DDBJ databases">
        <title>Novel diversity within Roseofilum (Cyanobacteria; Desertifilaceae) from marine benthic mats with descriptions of four novel species.</title>
        <authorList>
            <person name="Wang Y."/>
            <person name="Berthold D.E."/>
            <person name="Hu J."/>
            <person name="Lefler F.W."/>
            <person name="Laughinghouse H.D. IV."/>
        </authorList>
    </citation>
    <scope>NUCLEOTIDE SEQUENCE [LARGE SCALE GENOMIC DNA]</scope>
    <source>
        <strain evidence="2 3">BLCC-M114</strain>
    </source>
</reference>
<accession>A0ABT7B8C4</accession>
<dbReference type="EMBL" id="JAQOSO010000082">
    <property type="protein sequence ID" value="MDJ1175405.1"/>
    <property type="molecule type" value="Genomic_DNA"/>
</dbReference>
<evidence type="ECO:0000313" key="2">
    <source>
        <dbReference type="EMBL" id="MDJ1175405.1"/>
    </source>
</evidence>
<organism evidence="2 3">
    <name type="scientific">Roseofilum capinflatum BLCC-M114</name>
    <dbReference type="NCBI Taxonomy" id="3022440"/>
    <lineage>
        <taxon>Bacteria</taxon>
        <taxon>Bacillati</taxon>
        <taxon>Cyanobacteriota</taxon>
        <taxon>Cyanophyceae</taxon>
        <taxon>Desertifilales</taxon>
        <taxon>Desertifilaceae</taxon>
        <taxon>Roseofilum</taxon>
        <taxon>Roseofilum capinflatum</taxon>
    </lineage>
</organism>
<feature type="domain" description="Methyltransferase FkbM" evidence="1">
    <location>
        <begin position="106"/>
        <end position="271"/>
    </location>
</feature>
<proteinExistence type="predicted"/>
<name>A0ABT7B8C4_9CYAN</name>
<keyword evidence="2" id="KW-0808">Transferase</keyword>
<dbReference type="InterPro" id="IPR029063">
    <property type="entry name" value="SAM-dependent_MTases_sf"/>
</dbReference>
<dbReference type="InterPro" id="IPR052514">
    <property type="entry name" value="SAM-dependent_MTase"/>
</dbReference>
<comment type="caution">
    <text evidence="2">The sequence shown here is derived from an EMBL/GenBank/DDBJ whole genome shotgun (WGS) entry which is preliminary data.</text>
</comment>